<evidence type="ECO:0000256" key="2">
    <source>
        <dbReference type="ARBA" id="ARBA00005120"/>
    </source>
</evidence>
<sequence length="299" mass="32348">MDTSNKTPFEGIWLPMITPMRGGHVDLDAAQALARYYRNAGIAGLVLFGSTGEGNLLSVPEKTGMIEAISSDPDALPLVFGAGGVDTRGVAAAIRRLDKYRPAGYLVPPPYYLGPSQAGILWHYRQIAWATERPIILYNIPKRAGVTMTVQTMETLAALPNFRAVKECNPSVLTALNARRALAPLCGEDLALLDHFLAGGRGAIPAAAHLYPDRYVEIMQLARDGHAEAARELFEPLRGLIRLLFAEPNPAPIKRALAMQGLIADELRMPMTSASRELGARLQRAMSVVQGSPSRLQTA</sequence>
<dbReference type="RefSeq" id="WP_129526497.1">
    <property type="nucleotide sequence ID" value="NZ_UFQB01000004.1"/>
</dbReference>
<dbReference type="EC" id="4.3.3.7" evidence="4"/>
<dbReference type="OrthoDB" id="9782828at2"/>
<evidence type="ECO:0000256" key="11">
    <source>
        <dbReference type="ARBA" id="ARBA00047836"/>
    </source>
</evidence>
<keyword evidence="10" id="KW-0704">Schiff base</keyword>
<name>A0A446C717_9BURK</name>
<evidence type="ECO:0000313" key="16">
    <source>
        <dbReference type="Proteomes" id="UP000289184"/>
    </source>
</evidence>
<dbReference type="GO" id="GO:0009089">
    <property type="term" value="P:lysine biosynthetic process via diaminopimelate"/>
    <property type="evidence" value="ECO:0007669"/>
    <property type="project" value="UniProtKB-UniPathway"/>
</dbReference>
<evidence type="ECO:0000256" key="4">
    <source>
        <dbReference type="ARBA" id="ARBA00012086"/>
    </source>
</evidence>
<dbReference type="InterPro" id="IPR002220">
    <property type="entry name" value="DapA-like"/>
</dbReference>
<dbReference type="SMART" id="SM01130">
    <property type="entry name" value="DHDPS"/>
    <property type="match status" value="1"/>
</dbReference>
<feature type="active site" description="Schiff-base intermediate with substrate" evidence="13">
    <location>
        <position position="166"/>
    </location>
</feature>
<evidence type="ECO:0000256" key="13">
    <source>
        <dbReference type="PIRSR" id="PIRSR001365-1"/>
    </source>
</evidence>
<dbReference type="InterPro" id="IPR020624">
    <property type="entry name" value="Schiff_base-form_aldolases_CS"/>
</dbReference>
<keyword evidence="16" id="KW-1185">Reference proteome</keyword>
<dbReference type="PIRSF" id="PIRSF001365">
    <property type="entry name" value="DHDPS"/>
    <property type="match status" value="1"/>
</dbReference>
<dbReference type="PANTHER" id="PTHR12128:SF66">
    <property type="entry name" value="4-HYDROXY-2-OXOGLUTARATE ALDOLASE, MITOCHONDRIAL"/>
    <property type="match status" value="1"/>
</dbReference>
<dbReference type="InterPro" id="IPR020625">
    <property type="entry name" value="Schiff_base-form_aldolases_AS"/>
</dbReference>
<dbReference type="EMBL" id="UFQB01000004">
    <property type="protein sequence ID" value="SSW63610.1"/>
    <property type="molecule type" value="Genomic_DNA"/>
</dbReference>
<keyword evidence="8" id="KW-0457">Lysine biosynthesis</keyword>
<feature type="active site" description="Proton donor/acceptor" evidence="13">
    <location>
        <position position="138"/>
    </location>
</feature>
<dbReference type="Gene3D" id="3.20.20.70">
    <property type="entry name" value="Aldolase class I"/>
    <property type="match status" value="1"/>
</dbReference>
<evidence type="ECO:0000313" key="15">
    <source>
        <dbReference type="EMBL" id="SSW63610.1"/>
    </source>
</evidence>
<keyword evidence="9 12" id="KW-0456">Lyase</keyword>
<proteinExistence type="inferred from homology"/>
<comment type="pathway">
    <text evidence="2">Amino-acid biosynthesis; L-lysine biosynthesis via DAP pathway; (S)-tetrahydrodipicolinate from L-aspartate: step 3/4.</text>
</comment>
<keyword evidence="5" id="KW-0963">Cytoplasm</keyword>
<keyword evidence="6" id="KW-0028">Amino-acid biosynthesis</keyword>
<organism evidence="15 16">
    <name type="scientific">Achromobacter agilis</name>
    <dbReference type="NCBI Taxonomy" id="1353888"/>
    <lineage>
        <taxon>Bacteria</taxon>
        <taxon>Pseudomonadati</taxon>
        <taxon>Pseudomonadota</taxon>
        <taxon>Betaproteobacteria</taxon>
        <taxon>Burkholderiales</taxon>
        <taxon>Alcaligenaceae</taxon>
        <taxon>Achromobacter</taxon>
    </lineage>
</organism>
<evidence type="ECO:0000256" key="14">
    <source>
        <dbReference type="PIRSR" id="PIRSR001365-2"/>
    </source>
</evidence>
<comment type="function">
    <text evidence="1">Catalyzes the condensation of (S)-aspartate-beta-semialdehyde [(S)-ASA] and pyruvate to 4-hydroxy-tetrahydrodipicolinate (HTPA).</text>
</comment>
<dbReference type="SUPFAM" id="SSF51569">
    <property type="entry name" value="Aldolase"/>
    <property type="match status" value="1"/>
</dbReference>
<evidence type="ECO:0000256" key="5">
    <source>
        <dbReference type="ARBA" id="ARBA00022490"/>
    </source>
</evidence>
<dbReference type="PANTHER" id="PTHR12128">
    <property type="entry name" value="DIHYDRODIPICOLINATE SYNTHASE"/>
    <property type="match status" value="1"/>
</dbReference>
<comment type="catalytic activity">
    <reaction evidence="11">
        <text>L-aspartate 4-semialdehyde + pyruvate = (2S,4S)-4-hydroxy-2,3,4,5-tetrahydrodipicolinate + H2O + H(+)</text>
        <dbReference type="Rhea" id="RHEA:34171"/>
        <dbReference type="ChEBI" id="CHEBI:15361"/>
        <dbReference type="ChEBI" id="CHEBI:15377"/>
        <dbReference type="ChEBI" id="CHEBI:15378"/>
        <dbReference type="ChEBI" id="CHEBI:67139"/>
        <dbReference type="ChEBI" id="CHEBI:537519"/>
        <dbReference type="EC" id="4.3.3.7"/>
    </reaction>
</comment>
<evidence type="ECO:0000256" key="8">
    <source>
        <dbReference type="ARBA" id="ARBA00023154"/>
    </source>
</evidence>
<evidence type="ECO:0000256" key="1">
    <source>
        <dbReference type="ARBA" id="ARBA00003294"/>
    </source>
</evidence>
<dbReference type="UniPathway" id="UPA00034">
    <property type="reaction ID" value="UER00017"/>
</dbReference>
<protein>
    <recommendedName>
        <fullName evidence="4">4-hydroxy-tetrahydrodipicolinate synthase</fullName>
        <ecNumber evidence="4">4.3.3.7</ecNumber>
    </recommendedName>
</protein>
<dbReference type="PROSITE" id="PS00665">
    <property type="entry name" value="DHDPS_1"/>
    <property type="match status" value="1"/>
</dbReference>
<evidence type="ECO:0000256" key="7">
    <source>
        <dbReference type="ARBA" id="ARBA00022915"/>
    </source>
</evidence>
<dbReference type="InterPro" id="IPR005263">
    <property type="entry name" value="DapA"/>
</dbReference>
<dbReference type="InterPro" id="IPR013785">
    <property type="entry name" value="Aldolase_TIM"/>
</dbReference>
<keyword evidence="7" id="KW-0220">Diaminopimelate biosynthesis</keyword>
<comment type="similarity">
    <text evidence="3 12">Belongs to the DapA family.</text>
</comment>
<reference evidence="15 16" key="1">
    <citation type="submission" date="2018-07" db="EMBL/GenBank/DDBJ databases">
        <authorList>
            <person name="Peeters C."/>
        </authorList>
    </citation>
    <scope>NUCLEOTIDE SEQUENCE [LARGE SCALE GENOMIC DNA]</scope>
    <source>
        <strain evidence="15 16">LMG 3411</strain>
    </source>
</reference>
<dbReference type="CDD" id="cd00950">
    <property type="entry name" value="DHDPS"/>
    <property type="match status" value="1"/>
</dbReference>
<evidence type="ECO:0000256" key="3">
    <source>
        <dbReference type="ARBA" id="ARBA00007592"/>
    </source>
</evidence>
<dbReference type="Pfam" id="PF00701">
    <property type="entry name" value="DHDPS"/>
    <property type="match status" value="1"/>
</dbReference>
<dbReference type="GO" id="GO:0019877">
    <property type="term" value="P:diaminopimelate biosynthetic process"/>
    <property type="evidence" value="ECO:0007669"/>
    <property type="project" value="UniProtKB-KW"/>
</dbReference>
<evidence type="ECO:0000256" key="6">
    <source>
        <dbReference type="ARBA" id="ARBA00022605"/>
    </source>
</evidence>
<accession>A0A446C717</accession>
<dbReference type="AlphaFoldDB" id="A0A446C717"/>
<feature type="binding site" evidence="14">
    <location>
        <position position="204"/>
    </location>
    <ligand>
        <name>pyruvate</name>
        <dbReference type="ChEBI" id="CHEBI:15361"/>
    </ligand>
</feature>
<gene>
    <name evidence="15" type="primary">dapA_3</name>
    <name evidence="15" type="ORF">AGI3411_01208</name>
</gene>
<dbReference type="PRINTS" id="PR00146">
    <property type="entry name" value="DHPICSNTHASE"/>
</dbReference>
<dbReference type="PROSITE" id="PS00666">
    <property type="entry name" value="DHDPS_2"/>
    <property type="match status" value="1"/>
</dbReference>
<evidence type="ECO:0000256" key="12">
    <source>
        <dbReference type="PIRNR" id="PIRNR001365"/>
    </source>
</evidence>
<dbReference type="GO" id="GO:0008840">
    <property type="term" value="F:4-hydroxy-tetrahydrodipicolinate synthase activity"/>
    <property type="evidence" value="ECO:0007669"/>
    <property type="project" value="UniProtKB-EC"/>
</dbReference>
<feature type="binding site" evidence="14">
    <location>
        <position position="51"/>
    </location>
    <ligand>
        <name>pyruvate</name>
        <dbReference type="ChEBI" id="CHEBI:15361"/>
    </ligand>
</feature>
<evidence type="ECO:0000256" key="10">
    <source>
        <dbReference type="ARBA" id="ARBA00023270"/>
    </source>
</evidence>
<evidence type="ECO:0000256" key="9">
    <source>
        <dbReference type="ARBA" id="ARBA00023239"/>
    </source>
</evidence>
<dbReference type="Proteomes" id="UP000289184">
    <property type="component" value="Unassembled WGS sequence"/>
</dbReference>